<dbReference type="Proteomes" id="UP001185092">
    <property type="component" value="Unassembled WGS sequence"/>
</dbReference>
<dbReference type="Gene3D" id="2.60.120.260">
    <property type="entry name" value="Galactose-binding domain-like"/>
    <property type="match status" value="2"/>
</dbReference>
<sequence>MRNIIIFIKCLVLMASFEMKAQSEDKELVINRLYGTSTALPFLNYTPHNCFDKNPGTMWRTQTGSGPEEGLMISFENSSYISKVEIIDGNGIKIRYFDIYIDGMLSQGGNYLRQNVKNLFIKASRHFNTQQLGGNDDYILHFSTNDFLSISEIRFYDESKNEYKVILPDLRRAILSASSSLSPEVAYGVDNLVDKKVENAWAESASGLGINETLDFHFDSEVEIDEIRVWNGYQRSKKHFSANGRVKKVAVSIDGETSDTYFLDSDLYGMQSIKLRRNLIGKNVNIQILEASKGNSYDDLVISELQFLKNGKSYEVETSHEEERVKSNKRLENEVLKQVLDRNINFSTRAIEKEGTTTNTISSYNSILLRSNNTFVMYNRTTEEFEDDIEEYYDENLSEMIADGNWELKSLSDDEVKIRVFGKVFSAANNSQIYKGGDNQRNLRIIQDIVIISKDEMKGSRLVKKFKL</sequence>
<evidence type="ECO:0000313" key="2">
    <source>
        <dbReference type="EMBL" id="MDR6241588.1"/>
    </source>
</evidence>
<proteinExistence type="predicted"/>
<keyword evidence="3" id="KW-1185">Reference proteome</keyword>
<protein>
    <recommendedName>
        <fullName evidence="1">NAD glycohydrolase translocation F5/8 type C domain-containing protein</fullName>
    </recommendedName>
</protein>
<reference evidence="2" key="1">
    <citation type="submission" date="2023-07" db="EMBL/GenBank/DDBJ databases">
        <title>Genomic Encyclopedia of Type Strains, Phase IV (KMG-IV): sequencing the most valuable type-strain genomes for metagenomic binning, comparative biology and taxonomic classification.</title>
        <authorList>
            <person name="Goeker M."/>
        </authorList>
    </citation>
    <scope>NUCLEOTIDE SEQUENCE</scope>
    <source>
        <strain evidence="2">DSM 26174</strain>
    </source>
</reference>
<dbReference type="EMBL" id="JAVDQD010000009">
    <property type="protein sequence ID" value="MDR6241588.1"/>
    <property type="molecule type" value="Genomic_DNA"/>
</dbReference>
<dbReference type="NCBIfam" id="NF047619">
    <property type="entry name" value="NADase_discoid"/>
    <property type="match status" value="1"/>
</dbReference>
<dbReference type="SUPFAM" id="SSF49785">
    <property type="entry name" value="Galactose-binding domain-like"/>
    <property type="match status" value="2"/>
</dbReference>
<feature type="domain" description="NAD glycohydrolase translocation F5/8 type C" evidence="1">
    <location>
        <begin position="175"/>
        <end position="307"/>
    </location>
</feature>
<name>A0AAE4BVB3_9BACT</name>
<gene>
    <name evidence="2" type="ORF">HNQ88_004675</name>
</gene>
<dbReference type="AlphaFoldDB" id="A0AAE4BVB3"/>
<accession>A0AAE4BVB3</accession>
<dbReference type="Pfam" id="PF25302">
    <property type="entry name" value="NADase_transloc"/>
    <property type="match status" value="1"/>
</dbReference>
<comment type="caution">
    <text evidence="2">The sequence shown here is derived from an EMBL/GenBank/DDBJ whole genome shotgun (WGS) entry which is preliminary data.</text>
</comment>
<organism evidence="2 3">
    <name type="scientific">Aureibacter tunicatorum</name>
    <dbReference type="NCBI Taxonomy" id="866807"/>
    <lineage>
        <taxon>Bacteria</taxon>
        <taxon>Pseudomonadati</taxon>
        <taxon>Bacteroidota</taxon>
        <taxon>Cytophagia</taxon>
        <taxon>Cytophagales</taxon>
        <taxon>Persicobacteraceae</taxon>
        <taxon>Aureibacter</taxon>
    </lineage>
</organism>
<evidence type="ECO:0000259" key="1">
    <source>
        <dbReference type="Pfam" id="PF25302"/>
    </source>
</evidence>
<dbReference type="InterPro" id="IPR008979">
    <property type="entry name" value="Galactose-bd-like_sf"/>
</dbReference>
<evidence type="ECO:0000313" key="3">
    <source>
        <dbReference type="Proteomes" id="UP001185092"/>
    </source>
</evidence>
<dbReference type="InterPro" id="IPR057561">
    <property type="entry name" value="NADase_transloc"/>
</dbReference>
<dbReference type="RefSeq" id="WP_309942498.1">
    <property type="nucleotide sequence ID" value="NZ_AP025307.1"/>
</dbReference>